<dbReference type="EMBL" id="BSYO01000018">
    <property type="protein sequence ID" value="GMH17766.1"/>
    <property type="molecule type" value="Genomic_DNA"/>
</dbReference>
<reference evidence="2" key="1">
    <citation type="submission" date="2023-05" db="EMBL/GenBank/DDBJ databases">
        <title>Nepenthes gracilis genome sequencing.</title>
        <authorList>
            <person name="Fukushima K."/>
        </authorList>
    </citation>
    <scope>NUCLEOTIDE SEQUENCE</scope>
    <source>
        <strain evidence="2">SING2019-196</strain>
    </source>
</reference>
<organism evidence="2 3">
    <name type="scientific">Nepenthes gracilis</name>
    <name type="common">Slender pitcher plant</name>
    <dbReference type="NCBI Taxonomy" id="150966"/>
    <lineage>
        <taxon>Eukaryota</taxon>
        <taxon>Viridiplantae</taxon>
        <taxon>Streptophyta</taxon>
        <taxon>Embryophyta</taxon>
        <taxon>Tracheophyta</taxon>
        <taxon>Spermatophyta</taxon>
        <taxon>Magnoliopsida</taxon>
        <taxon>eudicotyledons</taxon>
        <taxon>Gunneridae</taxon>
        <taxon>Pentapetalae</taxon>
        <taxon>Caryophyllales</taxon>
        <taxon>Nepenthaceae</taxon>
        <taxon>Nepenthes</taxon>
    </lineage>
</organism>
<evidence type="ECO:0000313" key="2">
    <source>
        <dbReference type="EMBL" id="GMH17766.1"/>
    </source>
</evidence>
<keyword evidence="3" id="KW-1185">Reference proteome</keyword>
<feature type="compositionally biased region" description="Polar residues" evidence="1">
    <location>
        <begin position="175"/>
        <end position="186"/>
    </location>
</feature>
<name>A0AAD3SXD9_NEPGR</name>
<evidence type="ECO:0000313" key="3">
    <source>
        <dbReference type="Proteomes" id="UP001279734"/>
    </source>
</evidence>
<evidence type="ECO:0000256" key="1">
    <source>
        <dbReference type="SAM" id="MobiDB-lite"/>
    </source>
</evidence>
<proteinExistence type="predicted"/>
<gene>
    <name evidence="2" type="ORF">Nepgr_019607</name>
</gene>
<sequence length="186" mass="20253">MKAIGQKSKAPTASTIARKWSTTAARAPSKVGEMTLAPRGPCLCVSPSAGFSLESDIAVRDNNLPLPEEAGTTKRPADDGYNLVDENRAMDLDSDDVSSQSSEGWSAEDIAKDPIHYVLQCFLLEKATQHYVCSIDKDLWASRVVEETCLLDRMENVGTWVQAKSKRKRKVSPKHSMSSLGLSPGL</sequence>
<dbReference type="AlphaFoldDB" id="A0AAD3SXD9"/>
<protein>
    <submittedName>
        <fullName evidence="2">Uncharacterized protein</fullName>
    </submittedName>
</protein>
<dbReference type="Proteomes" id="UP001279734">
    <property type="component" value="Unassembled WGS sequence"/>
</dbReference>
<accession>A0AAD3SXD9</accession>
<comment type="caution">
    <text evidence="2">The sequence shown here is derived from an EMBL/GenBank/DDBJ whole genome shotgun (WGS) entry which is preliminary data.</text>
</comment>
<feature type="region of interest" description="Disordered" evidence="1">
    <location>
        <begin position="166"/>
        <end position="186"/>
    </location>
</feature>